<reference evidence="3 4" key="1">
    <citation type="submission" date="2019-03" db="EMBL/GenBank/DDBJ databases">
        <title>Draft genome sequences of novel Actinobacteria.</title>
        <authorList>
            <person name="Sahin N."/>
            <person name="Ay H."/>
            <person name="Saygin H."/>
        </authorList>
    </citation>
    <scope>NUCLEOTIDE SEQUENCE [LARGE SCALE GENOMIC DNA]</scope>
    <source>
        <strain evidence="3 4">KC310</strain>
    </source>
</reference>
<accession>A0A4R4VY41</accession>
<evidence type="ECO:0000313" key="3">
    <source>
        <dbReference type="EMBL" id="TDD11048.1"/>
    </source>
</evidence>
<comment type="caution">
    <text evidence="3">The sequence shown here is derived from an EMBL/GenBank/DDBJ whole genome shotgun (WGS) entry which is preliminary data.</text>
</comment>
<evidence type="ECO:0000259" key="2">
    <source>
        <dbReference type="SMART" id="SM00754"/>
    </source>
</evidence>
<keyword evidence="4" id="KW-1185">Reference proteome</keyword>
<dbReference type="InterPro" id="IPR010895">
    <property type="entry name" value="CHRD"/>
</dbReference>
<dbReference type="EMBL" id="SMKO01000010">
    <property type="protein sequence ID" value="TDD11048.1"/>
    <property type="molecule type" value="Genomic_DNA"/>
</dbReference>
<proteinExistence type="predicted"/>
<name>A0A4R4VY41_9ACTN</name>
<feature type="chain" id="PRO_5020880124" evidence="1">
    <location>
        <begin position="25"/>
        <end position="160"/>
    </location>
</feature>
<dbReference type="Pfam" id="PF07452">
    <property type="entry name" value="CHRD"/>
    <property type="match status" value="1"/>
</dbReference>
<feature type="domain" description="CHRD" evidence="2">
    <location>
        <begin position="31"/>
        <end position="158"/>
    </location>
</feature>
<protein>
    <submittedName>
        <fullName evidence="3">CHRD domain-containing protein</fullName>
    </submittedName>
</protein>
<feature type="signal peptide" evidence="1">
    <location>
        <begin position="1"/>
        <end position="24"/>
    </location>
</feature>
<dbReference type="AlphaFoldDB" id="A0A4R4VY41"/>
<gene>
    <name evidence="3" type="ORF">E1292_06695</name>
</gene>
<dbReference type="SMART" id="SM00754">
    <property type="entry name" value="CHRD"/>
    <property type="match status" value="1"/>
</dbReference>
<sequence length="160" mass="16848">MIKPIVLIPALAVAAVVFPSTASATTSHTPSNRFVEMTGEQEVPGPGDPDGVGIFAWRVSGSSLCYAITAHNIDPATAAHIHEGREGEAGPIVVTLQAPTEGFASECIRAVRRQTADNAETTLTFGELKAIAHSPRKFYANVHNEEFPDGAIRGQLDGAD</sequence>
<organism evidence="3 4">
    <name type="scientific">Nonomuraea deserti</name>
    <dbReference type="NCBI Taxonomy" id="1848322"/>
    <lineage>
        <taxon>Bacteria</taxon>
        <taxon>Bacillati</taxon>
        <taxon>Actinomycetota</taxon>
        <taxon>Actinomycetes</taxon>
        <taxon>Streptosporangiales</taxon>
        <taxon>Streptosporangiaceae</taxon>
        <taxon>Nonomuraea</taxon>
    </lineage>
</organism>
<evidence type="ECO:0000313" key="4">
    <source>
        <dbReference type="Proteomes" id="UP000295258"/>
    </source>
</evidence>
<dbReference type="RefSeq" id="WP_132593070.1">
    <property type="nucleotide sequence ID" value="NZ_SMKO01000010.1"/>
</dbReference>
<evidence type="ECO:0000256" key="1">
    <source>
        <dbReference type="SAM" id="SignalP"/>
    </source>
</evidence>
<keyword evidence="1" id="KW-0732">Signal</keyword>
<dbReference type="Proteomes" id="UP000295258">
    <property type="component" value="Unassembled WGS sequence"/>
</dbReference>